<proteinExistence type="predicted"/>
<accession>A0ABR2EW26</accession>
<name>A0ABR2EW26_9ROSI</name>
<feature type="transmembrane region" description="Helical" evidence="1">
    <location>
        <begin position="123"/>
        <end position="141"/>
    </location>
</feature>
<dbReference type="Proteomes" id="UP001472677">
    <property type="component" value="Unassembled WGS sequence"/>
</dbReference>
<comment type="caution">
    <text evidence="2">The sequence shown here is derived from an EMBL/GenBank/DDBJ whole genome shotgun (WGS) entry which is preliminary data.</text>
</comment>
<reference evidence="2 3" key="1">
    <citation type="journal article" date="2024" name="G3 (Bethesda)">
        <title>Genome assembly of Hibiscus sabdariffa L. provides insights into metabolisms of medicinal natural products.</title>
        <authorList>
            <person name="Kim T."/>
        </authorList>
    </citation>
    <scope>NUCLEOTIDE SEQUENCE [LARGE SCALE GENOMIC DNA]</scope>
    <source>
        <strain evidence="2">TK-2024</strain>
        <tissue evidence="2">Old leaves</tissue>
    </source>
</reference>
<sequence>MSIHATYFCAINCVGGMHKHCSPPLQSSMYIIASDGVGLTTFVFLTIAHSHHLSGWPLATSVAAPSRRRSASVHQPLRHFLCYLQNSQPPKTLSFGNFTIGSSAPCHSTLACSIFKLVLLDPLWPFSALGLCCLLFVLGLCEPTVTLAFF</sequence>
<keyword evidence="1" id="KW-0472">Membrane</keyword>
<keyword evidence="1" id="KW-1133">Transmembrane helix</keyword>
<keyword evidence="1" id="KW-0812">Transmembrane</keyword>
<feature type="transmembrane region" description="Helical" evidence="1">
    <location>
        <begin position="29"/>
        <end position="48"/>
    </location>
</feature>
<dbReference type="EMBL" id="JBBPBM010000010">
    <property type="protein sequence ID" value="KAK8565534.1"/>
    <property type="molecule type" value="Genomic_DNA"/>
</dbReference>
<evidence type="ECO:0000313" key="3">
    <source>
        <dbReference type="Proteomes" id="UP001472677"/>
    </source>
</evidence>
<evidence type="ECO:0000313" key="2">
    <source>
        <dbReference type="EMBL" id="KAK8565534.1"/>
    </source>
</evidence>
<keyword evidence="3" id="KW-1185">Reference proteome</keyword>
<protein>
    <submittedName>
        <fullName evidence="2">Uncharacterized protein</fullName>
    </submittedName>
</protein>
<evidence type="ECO:0000256" key="1">
    <source>
        <dbReference type="SAM" id="Phobius"/>
    </source>
</evidence>
<organism evidence="2 3">
    <name type="scientific">Hibiscus sabdariffa</name>
    <name type="common">roselle</name>
    <dbReference type="NCBI Taxonomy" id="183260"/>
    <lineage>
        <taxon>Eukaryota</taxon>
        <taxon>Viridiplantae</taxon>
        <taxon>Streptophyta</taxon>
        <taxon>Embryophyta</taxon>
        <taxon>Tracheophyta</taxon>
        <taxon>Spermatophyta</taxon>
        <taxon>Magnoliopsida</taxon>
        <taxon>eudicotyledons</taxon>
        <taxon>Gunneridae</taxon>
        <taxon>Pentapetalae</taxon>
        <taxon>rosids</taxon>
        <taxon>malvids</taxon>
        <taxon>Malvales</taxon>
        <taxon>Malvaceae</taxon>
        <taxon>Malvoideae</taxon>
        <taxon>Hibiscus</taxon>
    </lineage>
</organism>
<gene>
    <name evidence="2" type="ORF">V6N12_059092</name>
</gene>